<evidence type="ECO:0000256" key="2">
    <source>
        <dbReference type="SAM" id="Phobius"/>
    </source>
</evidence>
<evidence type="ECO:0000259" key="3">
    <source>
        <dbReference type="Pfam" id="PF07950"/>
    </source>
</evidence>
<feature type="compositionally biased region" description="Basic and acidic residues" evidence="1">
    <location>
        <begin position="1"/>
        <end position="11"/>
    </location>
</feature>
<feature type="transmembrane region" description="Helical" evidence="2">
    <location>
        <begin position="331"/>
        <end position="354"/>
    </location>
</feature>
<dbReference type="EMBL" id="PXOG01000246">
    <property type="protein sequence ID" value="RGP64717.1"/>
    <property type="molecule type" value="Genomic_DNA"/>
</dbReference>
<feature type="transmembrane region" description="Helical" evidence="2">
    <location>
        <begin position="227"/>
        <end position="248"/>
    </location>
</feature>
<keyword evidence="2" id="KW-1133">Transmembrane helix</keyword>
<feature type="transmembrane region" description="Helical" evidence="2">
    <location>
        <begin position="277"/>
        <end position="296"/>
    </location>
</feature>
<dbReference type="GO" id="GO:0005741">
    <property type="term" value="C:mitochondrial outer membrane"/>
    <property type="evidence" value="ECO:0007669"/>
    <property type="project" value="TreeGrafter"/>
</dbReference>
<dbReference type="Proteomes" id="UP000266234">
    <property type="component" value="Unassembled WGS sequence"/>
</dbReference>
<reference evidence="4 5" key="1">
    <citation type="journal article" date="2018" name="PLoS Pathog.">
        <title>Evolution of structural diversity of trichothecenes, a family of toxins produced by plant pathogenic and entomopathogenic fungi.</title>
        <authorList>
            <person name="Proctor R.H."/>
            <person name="McCormick S.P."/>
            <person name="Kim H.S."/>
            <person name="Cardoza R.E."/>
            <person name="Stanley A.M."/>
            <person name="Lindo L."/>
            <person name="Kelly A."/>
            <person name="Brown D.W."/>
            <person name="Lee T."/>
            <person name="Vaughan M.M."/>
            <person name="Alexander N.J."/>
            <person name="Busman M."/>
            <person name="Gutierrez S."/>
        </authorList>
    </citation>
    <scope>NUCLEOTIDE SEQUENCE [LARGE SCALE GENOMIC DNA]</scope>
    <source>
        <strain evidence="4 5">NRRL 20695</strain>
    </source>
</reference>
<protein>
    <submittedName>
        <fullName evidence="4">Dimethylguanosine trna methyltransferase</fullName>
    </submittedName>
</protein>
<proteinExistence type="predicted"/>
<keyword evidence="2" id="KW-0472">Membrane</keyword>
<dbReference type="AlphaFoldDB" id="A0A395RXG5"/>
<dbReference type="GO" id="GO:0008168">
    <property type="term" value="F:methyltransferase activity"/>
    <property type="evidence" value="ECO:0007669"/>
    <property type="project" value="UniProtKB-KW"/>
</dbReference>
<keyword evidence="5" id="KW-1185">Reference proteome</keyword>
<evidence type="ECO:0000313" key="5">
    <source>
        <dbReference type="Proteomes" id="UP000266234"/>
    </source>
</evidence>
<dbReference type="Pfam" id="PF07950">
    <property type="entry name" value="MCP1_TM"/>
    <property type="match status" value="1"/>
</dbReference>
<keyword evidence="4" id="KW-0489">Methyltransferase</keyword>
<dbReference type="GO" id="GO:0007005">
    <property type="term" value="P:mitochondrion organization"/>
    <property type="evidence" value="ECO:0007669"/>
    <property type="project" value="TreeGrafter"/>
</dbReference>
<accession>A0A395RXG5</accession>
<gene>
    <name evidence="4" type="ORF">FLONG3_9431</name>
</gene>
<sequence length="376" mass="40739">MDFDQSPDRRASQASFLSLQQLDPSPIDSPPADPTIDRRDLGPAPRGSDDGYEMVSAEEMEHSPSSVRAPSAGAPGLSASTNLNSSGAGPGPIFYRKDTFPCVILGSHAYYRSVMRIQKFSSYAMGIFTSLHLANVSLIPAITRSVPGSETYLLMTREIYQTSLTEPMLVALPIIAHIGSGIALRLLRRSQNMQRYGAATPGMYALHRSRTELEDQKSARAASPWPTLSYISFSGYAFTVFFAAHVFVNRVLPLQIEGDSSNIGLAYVAHAFARHPITSWFSYAGLLAVGCGHMIWGQAKWLGLSPTTKHIWGTSSVPAEKKAMKQRRRKWVALHGASVAFAALWAVGGLGVVARGGLMDGWVGKVYDDLFSAIGL</sequence>
<feature type="compositionally biased region" description="Low complexity" evidence="1">
    <location>
        <begin position="69"/>
        <end position="80"/>
    </location>
</feature>
<evidence type="ECO:0000313" key="4">
    <source>
        <dbReference type="EMBL" id="RGP64717.1"/>
    </source>
</evidence>
<dbReference type="GO" id="GO:0055088">
    <property type="term" value="P:lipid homeostasis"/>
    <property type="evidence" value="ECO:0007669"/>
    <property type="project" value="InterPro"/>
</dbReference>
<dbReference type="InterPro" id="IPR039960">
    <property type="entry name" value="MCP1"/>
</dbReference>
<evidence type="ECO:0000256" key="1">
    <source>
        <dbReference type="SAM" id="MobiDB-lite"/>
    </source>
</evidence>
<dbReference type="OrthoDB" id="10259513at2759"/>
<comment type="caution">
    <text evidence="4">The sequence shown here is derived from an EMBL/GenBank/DDBJ whole genome shotgun (WGS) entry which is preliminary data.</text>
</comment>
<keyword evidence="2" id="KW-0812">Transmembrane</keyword>
<organism evidence="4 5">
    <name type="scientific">Fusarium longipes</name>
    <dbReference type="NCBI Taxonomy" id="694270"/>
    <lineage>
        <taxon>Eukaryota</taxon>
        <taxon>Fungi</taxon>
        <taxon>Dikarya</taxon>
        <taxon>Ascomycota</taxon>
        <taxon>Pezizomycotina</taxon>
        <taxon>Sordariomycetes</taxon>
        <taxon>Hypocreomycetidae</taxon>
        <taxon>Hypocreales</taxon>
        <taxon>Nectriaceae</taxon>
        <taxon>Fusarium</taxon>
    </lineage>
</organism>
<feature type="compositionally biased region" description="Polar residues" evidence="1">
    <location>
        <begin position="12"/>
        <end position="22"/>
    </location>
</feature>
<dbReference type="GO" id="GO:0032259">
    <property type="term" value="P:methylation"/>
    <property type="evidence" value="ECO:0007669"/>
    <property type="project" value="UniProtKB-KW"/>
</dbReference>
<feature type="region of interest" description="Disordered" evidence="1">
    <location>
        <begin position="1"/>
        <end position="83"/>
    </location>
</feature>
<feature type="transmembrane region" description="Helical" evidence="2">
    <location>
        <begin position="120"/>
        <end position="142"/>
    </location>
</feature>
<dbReference type="PANTHER" id="PTHR38409:SF1">
    <property type="entry name" value="MITOCHONDRIAL ADAPTER PROTEIN MCP1"/>
    <property type="match status" value="1"/>
</dbReference>
<name>A0A395RXG5_9HYPO</name>
<feature type="transmembrane region" description="Helical" evidence="2">
    <location>
        <begin position="168"/>
        <end position="187"/>
    </location>
</feature>
<dbReference type="InterPro" id="IPR012472">
    <property type="entry name" value="MCP1_TM"/>
</dbReference>
<dbReference type="PANTHER" id="PTHR38409">
    <property type="entry name" value="MDM10-COMPLEMENTING PROTEIN 1"/>
    <property type="match status" value="1"/>
</dbReference>
<keyword evidence="4" id="KW-0808">Transferase</keyword>
<feature type="domain" description="Mitochondrial adapter protein MCP1 transmembrane" evidence="3">
    <location>
        <begin position="240"/>
        <end position="357"/>
    </location>
</feature>